<name>A0AAV0UVU1_HYABA</name>
<evidence type="ECO:0000313" key="4">
    <source>
        <dbReference type="Proteomes" id="UP001162031"/>
    </source>
</evidence>
<feature type="compositionally biased region" description="Low complexity" evidence="1">
    <location>
        <begin position="135"/>
        <end position="150"/>
    </location>
</feature>
<gene>
    <name evidence="3" type="ORF">HBR001_LOCUS8141</name>
</gene>
<feature type="compositionally biased region" description="Acidic residues" evidence="1">
    <location>
        <begin position="279"/>
        <end position="298"/>
    </location>
</feature>
<keyword evidence="2" id="KW-1133">Transmembrane helix</keyword>
<accession>A0AAV0UVU1</accession>
<feature type="compositionally biased region" description="Polar residues" evidence="1">
    <location>
        <begin position="164"/>
        <end position="192"/>
    </location>
</feature>
<evidence type="ECO:0000313" key="3">
    <source>
        <dbReference type="EMBL" id="CAI5740413.1"/>
    </source>
</evidence>
<dbReference type="AlphaFoldDB" id="A0AAV0UVU1"/>
<keyword evidence="2" id="KW-0472">Membrane</keyword>
<comment type="caution">
    <text evidence="3">The sequence shown here is derived from an EMBL/GenBank/DDBJ whole genome shotgun (WGS) entry which is preliminary data.</text>
</comment>
<organism evidence="3 4">
    <name type="scientific">Hyaloperonospora brassicae</name>
    <name type="common">Brassica downy mildew</name>
    <name type="synonym">Peronospora brassicae</name>
    <dbReference type="NCBI Taxonomy" id="162125"/>
    <lineage>
        <taxon>Eukaryota</taxon>
        <taxon>Sar</taxon>
        <taxon>Stramenopiles</taxon>
        <taxon>Oomycota</taxon>
        <taxon>Peronosporomycetes</taxon>
        <taxon>Peronosporales</taxon>
        <taxon>Peronosporaceae</taxon>
        <taxon>Hyaloperonospora</taxon>
    </lineage>
</organism>
<proteinExistence type="predicted"/>
<evidence type="ECO:0008006" key="5">
    <source>
        <dbReference type="Google" id="ProtNLM"/>
    </source>
</evidence>
<feature type="compositionally biased region" description="Low complexity" evidence="1">
    <location>
        <begin position="198"/>
        <end position="214"/>
    </location>
</feature>
<feature type="transmembrane region" description="Helical" evidence="2">
    <location>
        <begin position="330"/>
        <end position="351"/>
    </location>
</feature>
<keyword evidence="4" id="KW-1185">Reference proteome</keyword>
<dbReference type="EMBL" id="CANTFL010001445">
    <property type="protein sequence ID" value="CAI5740413.1"/>
    <property type="molecule type" value="Genomic_DNA"/>
</dbReference>
<reference evidence="3" key="1">
    <citation type="submission" date="2022-12" db="EMBL/GenBank/DDBJ databases">
        <authorList>
            <person name="Webb A."/>
        </authorList>
    </citation>
    <scope>NUCLEOTIDE SEQUENCE</scope>
    <source>
        <strain evidence="3">Hp1</strain>
    </source>
</reference>
<feature type="region of interest" description="Disordered" evidence="1">
    <location>
        <begin position="80"/>
        <end position="122"/>
    </location>
</feature>
<feature type="region of interest" description="Disordered" evidence="1">
    <location>
        <begin position="135"/>
        <end position="298"/>
    </location>
</feature>
<evidence type="ECO:0000256" key="2">
    <source>
        <dbReference type="SAM" id="Phobius"/>
    </source>
</evidence>
<keyword evidence="2" id="KW-0812">Transmembrane</keyword>
<protein>
    <recommendedName>
        <fullName evidence="5">SCP domain-containing protein</fullName>
    </recommendedName>
</protein>
<evidence type="ECO:0000256" key="1">
    <source>
        <dbReference type="SAM" id="MobiDB-lite"/>
    </source>
</evidence>
<sequence>MVVCEYSPAGNDGESEWFVHHAQAMHCPDGTVASNGLCIVEGDKANDLIAPIPDDKRSDQVYPTFVADIMETILEAAKARDAPGANSVAITTGGNSSSSSSYDSTLGADPEQTSLGTSDSATSDLTDDTLGFVADSSSSTASSADQTSADIEGGLDATFPSDDATATPSSSIEDGSTSQLSELLPTQDSETAMSGEGTTDSSSLSEYSPSLETTLDGEKDSTLADTGYGFEPSTESSVADSEAITGKVKPSFETGSSFGNQETESATSGLDSTYSTDTGEQEDPTVEEGVTEPTEDEVATLPVSSDLESVSALSVDNESPSFKSKAPVSAAAFAGMAVAGVVAVVALAVFVSYRKNQQRQRDIMYDGGIHVI</sequence>
<dbReference type="Proteomes" id="UP001162031">
    <property type="component" value="Unassembled WGS sequence"/>
</dbReference>
<feature type="compositionally biased region" description="Polar residues" evidence="1">
    <location>
        <begin position="253"/>
        <end position="278"/>
    </location>
</feature>
<feature type="compositionally biased region" description="Low complexity" evidence="1">
    <location>
        <begin position="113"/>
        <end position="122"/>
    </location>
</feature>